<dbReference type="KEGG" id="bpu:BPUM_2791"/>
<gene>
    <name evidence="1" type="ordered locus">BPUM_2791</name>
</gene>
<name>A8FGS9_BACP2</name>
<organism evidence="1 2">
    <name type="scientific">Bacillus pumilus (strain SAFR-032)</name>
    <dbReference type="NCBI Taxonomy" id="315750"/>
    <lineage>
        <taxon>Bacteria</taxon>
        <taxon>Bacillati</taxon>
        <taxon>Bacillota</taxon>
        <taxon>Bacilli</taxon>
        <taxon>Bacillales</taxon>
        <taxon>Bacillaceae</taxon>
        <taxon>Bacillus</taxon>
    </lineage>
</organism>
<protein>
    <submittedName>
        <fullName evidence="1">Uncharacterized protein</fullName>
    </submittedName>
</protein>
<evidence type="ECO:0000313" key="2">
    <source>
        <dbReference type="Proteomes" id="UP000001355"/>
    </source>
</evidence>
<keyword evidence="2" id="KW-1185">Reference proteome</keyword>
<dbReference type="HOGENOM" id="CLU_3380565_0_0_9"/>
<dbReference type="AlphaFoldDB" id="A8FGS9"/>
<reference evidence="1 2" key="1">
    <citation type="journal article" date="2007" name="PLoS ONE">
        <title>Paradoxical DNA repair and peroxide resistance gene conservation in Bacillus pumilus SAFR-032.</title>
        <authorList>
            <person name="Gioia J."/>
            <person name="Yerrapragada S."/>
            <person name="Qin X."/>
            <person name="Jiang H."/>
            <person name="Igboeli O.C."/>
            <person name="Muzny D."/>
            <person name="Dugan-Rocha S."/>
            <person name="Ding Y."/>
            <person name="Hawes A."/>
            <person name="Liu W."/>
            <person name="Perez L."/>
            <person name="Kovar C."/>
            <person name="Dinh H."/>
            <person name="Lee S."/>
            <person name="Nazareth L."/>
            <person name="Blyth P."/>
            <person name="Holder M."/>
            <person name="Buhay C."/>
            <person name="Tirumalai M.R."/>
            <person name="Liu Y."/>
            <person name="Dasgupta I."/>
            <person name="Bokhetache L."/>
            <person name="Fujita M."/>
            <person name="Karouia F."/>
            <person name="Eswara Moorthy P."/>
            <person name="Siefert J."/>
            <person name="Uzman A."/>
            <person name="Buzumbo P."/>
            <person name="Verma A."/>
            <person name="Zwiya H."/>
            <person name="McWilliams B.D."/>
            <person name="Olowu A."/>
            <person name="Clinkenbeard K.D."/>
            <person name="Newcombe D."/>
            <person name="Golebiewski L."/>
            <person name="Petrosino J.F."/>
            <person name="Nicholson W.L."/>
            <person name="Fox G.E."/>
            <person name="Venkateswaran K."/>
            <person name="Highlander S.K."/>
            <person name="Weinstock G.M."/>
        </authorList>
    </citation>
    <scope>NUCLEOTIDE SEQUENCE [LARGE SCALE GENOMIC DNA]</scope>
    <source>
        <strain evidence="1 2">SAFR-032</strain>
    </source>
</reference>
<accession>A8FGS9</accession>
<sequence>MQGAWARNQFVEINKKASFLFEKHENNMNLSDI</sequence>
<dbReference type="STRING" id="315750.BPUM_2791"/>
<dbReference type="Proteomes" id="UP000001355">
    <property type="component" value="Chromosome"/>
</dbReference>
<reference evidence="1 2" key="3">
    <citation type="journal article" date="2013" name="PLoS ONE">
        <title>Candidate genes that may be responsible for the unusual resistances exhibited by Bacillus pumilus SAFR-032 spores.</title>
        <authorList>
            <person name="Tirumalai M.R."/>
            <person name="Rastogi R."/>
            <person name="Zamani N."/>
            <person name="O'Bryant Williams E."/>
            <person name="Allen S."/>
            <person name="Diouf F."/>
            <person name="Kwende S."/>
            <person name="Weinstock G.M."/>
            <person name="Venkateswaran K.J."/>
            <person name="Fox G.E."/>
        </authorList>
    </citation>
    <scope>NUCLEOTIDE SEQUENCE [LARGE SCALE GENOMIC DNA]</scope>
    <source>
        <strain evidence="1 2">SAFR-032</strain>
    </source>
</reference>
<dbReference type="EMBL" id="CP000813">
    <property type="protein sequence ID" value="ABV63446.1"/>
    <property type="molecule type" value="Genomic_DNA"/>
</dbReference>
<reference evidence="1 2" key="2">
    <citation type="journal article" date="2013" name="Extremophiles">
        <title>An ICEBs1-like element may be associated with the extreme radiation and desiccation resistance of Bacillus pumilus SAFR-032 spores.</title>
        <authorList>
            <person name="Tirumalai M.R."/>
            <person name="Fox G.E."/>
        </authorList>
    </citation>
    <scope>NUCLEOTIDE SEQUENCE [LARGE SCALE GENOMIC DNA]</scope>
    <source>
        <strain evidence="1 2">SAFR-032</strain>
    </source>
</reference>
<evidence type="ECO:0000313" key="1">
    <source>
        <dbReference type="EMBL" id="ABV63446.1"/>
    </source>
</evidence>
<proteinExistence type="predicted"/>